<dbReference type="Proteomes" id="UP000590442">
    <property type="component" value="Unassembled WGS sequence"/>
</dbReference>
<keyword evidence="3" id="KW-1003">Cell membrane</keyword>
<dbReference type="Pfam" id="PF00005">
    <property type="entry name" value="ABC_tran"/>
    <property type="match status" value="1"/>
</dbReference>
<keyword evidence="4" id="KW-0406">Ion transport</keyword>
<dbReference type="SUPFAM" id="SSF52540">
    <property type="entry name" value="P-loop containing nucleoside triphosphate hydrolases"/>
    <property type="match status" value="1"/>
</dbReference>
<evidence type="ECO:0000256" key="5">
    <source>
        <dbReference type="ARBA" id="ARBA00023136"/>
    </source>
</evidence>
<dbReference type="GO" id="GO:0005886">
    <property type="term" value="C:plasma membrane"/>
    <property type="evidence" value="ECO:0007669"/>
    <property type="project" value="UniProtKB-SubCell"/>
</dbReference>
<dbReference type="GO" id="GO:0016887">
    <property type="term" value="F:ATP hydrolysis activity"/>
    <property type="evidence" value="ECO:0007669"/>
    <property type="project" value="InterPro"/>
</dbReference>
<reference evidence="7 8" key="1">
    <citation type="submission" date="2020-03" db="EMBL/GenBank/DDBJ databases">
        <title>Genomic Encyclopedia of Type Strains, Phase IV (KMG-IV): sequencing the most valuable type-strain genomes for metagenomic binning, comparative biology and taxonomic classification.</title>
        <authorList>
            <person name="Goeker M."/>
        </authorList>
    </citation>
    <scope>NUCLEOTIDE SEQUENCE [LARGE SCALE GENOMIC DNA]</scope>
    <source>
        <strain evidence="7 8">DSM 29762</strain>
    </source>
</reference>
<keyword evidence="2" id="KW-0813">Transport</keyword>
<feature type="domain" description="ABC transporter" evidence="6">
    <location>
        <begin position="4"/>
        <end position="192"/>
    </location>
</feature>
<name>A0A846QZD8_9FLAO</name>
<keyword evidence="7" id="KW-0547">Nucleotide-binding</keyword>
<dbReference type="PROSITE" id="PS50893">
    <property type="entry name" value="ABC_TRANSPORTER_2"/>
    <property type="match status" value="1"/>
</dbReference>
<dbReference type="AlphaFoldDB" id="A0A846QZD8"/>
<gene>
    <name evidence="7" type="ORF">GGR42_002503</name>
</gene>
<evidence type="ECO:0000259" key="6">
    <source>
        <dbReference type="PROSITE" id="PS50893"/>
    </source>
</evidence>
<dbReference type="GO" id="GO:0005524">
    <property type="term" value="F:ATP binding"/>
    <property type="evidence" value="ECO:0007669"/>
    <property type="project" value="UniProtKB-KW"/>
</dbReference>
<comment type="subcellular location">
    <subcellularLocation>
        <location evidence="1">Cell membrane</location>
        <topology evidence="1">Peripheral membrane protein</topology>
    </subcellularLocation>
</comment>
<dbReference type="GO" id="GO:0006811">
    <property type="term" value="P:monoatomic ion transport"/>
    <property type="evidence" value="ECO:0007669"/>
    <property type="project" value="UniProtKB-KW"/>
</dbReference>
<organism evidence="7 8">
    <name type="scientific">Saonia flava</name>
    <dbReference type="NCBI Taxonomy" id="523696"/>
    <lineage>
        <taxon>Bacteria</taxon>
        <taxon>Pseudomonadati</taxon>
        <taxon>Bacteroidota</taxon>
        <taxon>Flavobacteriia</taxon>
        <taxon>Flavobacteriales</taxon>
        <taxon>Flavobacteriaceae</taxon>
        <taxon>Saonia</taxon>
    </lineage>
</organism>
<evidence type="ECO:0000256" key="3">
    <source>
        <dbReference type="ARBA" id="ARBA00022475"/>
    </source>
</evidence>
<keyword evidence="8" id="KW-1185">Reference proteome</keyword>
<accession>A0A846QZD8</accession>
<dbReference type="PANTHER" id="PTHR42771">
    <property type="entry name" value="IRON(3+)-HYDROXAMATE IMPORT ATP-BINDING PROTEIN FHUC"/>
    <property type="match status" value="1"/>
</dbReference>
<evidence type="ECO:0000256" key="1">
    <source>
        <dbReference type="ARBA" id="ARBA00004202"/>
    </source>
</evidence>
<sequence length="206" mass="23346">MGNVQSKLSGEIYLKEKPLDSYHSNQLATEISVVLTEPIASKNLTVLELIRLGRQPYTNWIGSLSKIDKEKIIRAIEMVGLKELEHKKCYELSDGQFQKVMIARALAQDTSIILLDEPTTHLDLYHKAQILKLLQQIAHETKKTIVFTTHEIELGIQLADKMLVMENDKNSFGAPKQLIDEGKFNTLFPTDTIFFDATSGSFKIKK</sequence>
<dbReference type="InterPro" id="IPR027417">
    <property type="entry name" value="P-loop_NTPase"/>
</dbReference>
<dbReference type="Gene3D" id="3.40.50.300">
    <property type="entry name" value="P-loop containing nucleotide triphosphate hydrolases"/>
    <property type="match status" value="1"/>
</dbReference>
<evidence type="ECO:0000256" key="2">
    <source>
        <dbReference type="ARBA" id="ARBA00022448"/>
    </source>
</evidence>
<protein>
    <submittedName>
        <fullName evidence="7">Iron complex transport system ATP-binding protein</fullName>
    </submittedName>
</protein>
<evidence type="ECO:0000313" key="8">
    <source>
        <dbReference type="Proteomes" id="UP000590442"/>
    </source>
</evidence>
<keyword evidence="5" id="KW-0472">Membrane</keyword>
<dbReference type="InterPro" id="IPR051535">
    <property type="entry name" value="Siderophore_ABC-ATPase"/>
</dbReference>
<comment type="caution">
    <text evidence="7">The sequence shown here is derived from an EMBL/GenBank/DDBJ whole genome shotgun (WGS) entry which is preliminary data.</text>
</comment>
<evidence type="ECO:0000256" key="4">
    <source>
        <dbReference type="ARBA" id="ARBA00023065"/>
    </source>
</evidence>
<keyword evidence="7" id="KW-0067">ATP-binding</keyword>
<dbReference type="EMBL" id="JAATJJ010000002">
    <property type="protein sequence ID" value="NJB72012.1"/>
    <property type="molecule type" value="Genomic_DNA"/>
</dbReference>
<evidence type="ECO:0000313" key="7">
    <source>
        <dbReference type="EMBL" id="NJB72012.1"/>
    </source>
</evidence>
<dbReference type="PANTHER" id="PTHR42771:SF2">
    <property type="entry name" value="IRON(3+)-HYDROXAMATE IMPORT ATP-BINDING PROTEIN FHUC"/>
    <property type="match status" value="1"/>
</dbReference>
<dbReference type="InterPro" id="IPR003439">
    <property type="entry name" value="ABC_transporter-like_ATP-bd"/>
</dbReference>
<proteinExistence type="predicted"/>